<name>A0A8J6QMQ6_9GAMM</name>
<keyword evidence="3" id="KW-0159">Chromosome partition</keyword>
<gene>
    <name evidence="5" type="primary">scpB</name>
    <name evidence="5" type="ORF">IC617_17965</name>
</gene>
<keyword evidence="2" id="KW-0132">Cell division</keyword>
<dbReference type="InterPro" id="IPR036390">
    <property type="entry name" value="WH_DNA-bd_sf"/>
</dbReference>
<dbReference type="NCBIfam" id="TIGR00281">
    <property type="entry name" value="SMC-Scp complex subunit ScpB"/>
    <property type="match status" value="1"/>
</dbReference>
<dbReference type="Gene3D" id="1.10.10.10">
    <property type="entry name" value="Winged helix-like DNA-binding domain superfamily/Winged helix DNA-binding domain"/>
    <property type="match status" value="2"/>
</dbReference>
<dbReference type="SUPFAM" id="SSF46785">
    <property type="entry name" value="Winged helix' DNA-binding domain"/>
    <property type="match status" value="2"/>
</dbReference>
<organism evidence="5 6">
    <name type="scientific">Neiella litorisoli</name>
    <dbReference type="NCBI Taxonomy" id="2771431"/>
    <lineage>
        <taxon>Bacteria</taxon>
        <taxon>Pseudomonadati</taxon>
        <taxon>Pseudomonadota</taxon>
        <taxon>Gammaproteobacteria</taxon>
        <taxon>Alteromonadales</taxon>
        <taxon>Echinimonadaceae</taxon>
        <taxon>Neiella</taxon>
    </lineage>
</organism>
<dbReference type="Pfam" id="PF04079">
    <property type="entry name" value="SMC_ScpB"/>
    <property type="match status" value="1"/>
</dbReference>
<proteinExistence type="predicted"/>
<comment type="caution">
    <text evidence="5">The sequence shown here is derived from an EMBL/GenBank/DDBJ whole genome shotgun (WGS) entry which is preliminary data.</text>
</comment>
<dbReference type="AlphaFoldDB" id="A0A8J6QMQ6"/>
<protein>
    <submittedName>
        <fullName evidence="5">SMC-Scp complex subunit ScpB</fullName>
    </submittedName>
</protein>
<keyword evidence="4" id="KW-0131">Cell cycle</keyword>
<dbReference type="GO" id="GO:0051301">
    <property type="term" value="P:cell division"/>
    <property type="evidence" value="ECO:0007669"/>
    <property type="project" value="UniProtKB-KW"/>
</dbReference>
<dbReference type="Proteomes" id="UP000638014">
    <property type="component" value="Unassembled WGS sequence"/>
</dbReference>
<evidence type="ECO:0000256" key="1">
    <source>
        <dbReference type="ARBA" id="ARBA00022490"/>
    </source>
</evidence>
<evidence type="ECO:0000313" key="5">
    <source>
        <dbReference type="EMBL" id="MBD1391317.1"/>
    </source>
</evidence>
<dbReference type="PANTHER" id="PTHR34298">
    <property type="entry name" value="SEGREGATION AND CONDENSATION PROTEIN B"/>
    <property type="match status" value="1"/>
</dbReference>
<dbReference type="PIRSF" id="PIRSF019345">
    <property type="entry name" value="ScpB"/>
    <property type="match status" value="1"/>
</dbReference>
<reference evidence="5" key="1">
    <citation type="submission" date="2020-09" db="EMBL/GenBank/DDBJ databases">
        <title>A novel bacterium of genus Neiella, isolated from South China Sea.</title>
        <authorList>
            <person name="Huang H."/>
            <person name="Mo K."/>
            <person name="Hu Y."/>
        </authorList>
    </citation>
    <scope>NUCLEOTIDE SEQUENCE</scope>
    <source>
        <strain evidence="5">HB171785</strain>
    </source>
</reference>
<evidence type="ECO:0000256" key="2">
    <source>
        <dbReference type="ARBA" id="ARBA00022618"/>
    </source>
</evidence>
<dbReference type="EMBL" id="JACXAF010000034">
    <property type="protein sequence ID" value="MBD1391317.1"/>
    <property type="molecule type" value="Genomic_DNA"/>
</dbReference>
<evidence type="ECO:0000313" key="6">
    <source>
        <dbReference type="Proteomes" id="UP000638014"/>
    </source>
</evidence>
<dbReference type="GO" id="GO:0051304">
    <property type="term" value="P:chromosome separation"/>
    <property type="evidence" value="ECO:0007669"/>
    <property type="project" value="InterPro"/>
</dbReference>
<dbReference type="PANTHER" id="PTHR34298:SF2">
    <property type="entry name" value="SEGREGATION AND CONDENSATION PROTEIN B"/>
    <property type="match status" value="1"/>
</dbReference>
<dbReference type="InterPro" id="IPR005234">
    <property type="entry name" value="ScpB_csome_segregation"/>
</dbReference>
<dbReference type="InterPro" id="IPR036388">
    <property type="entry name" value="WH-like_DNA-bd_sf"/>
</dbReference>
<keyword evidence="1" id="KW-0963">Cytoplasm</keyword>
<evidence type="ECO:0000256" key="3">
    <source>
        <dbReference type="ARBA" id="ARBA00022829"/>
    </source>
</evidence>
<evidence type="ECO:0000256" key="4">
    <source>
        <dbReference type="ARBA" id="ARBA00023306"/>
    </source>
</evidence>
<accession>A0A8J6QMQ6</accession>
<keyword evidence="6" id="KW-1185">Reference proteome</keyword>
<dbReference type="RefSeq" id="WP_191146373.1">
    <property type="nucleotide sequence ID" value="NZ_JACXAF010000034.1"/>
</dbReference>
<sequence length="225" mass="25226">MAKPINDEQLAQIIEAALFVADQPMTPVALRDSVLQQFAVPLPRIREALERLRQDYLSRGVNLIEVASGFRFQTAPVVSEQIALMWTERAPRYSRATLETLSLIAYRQPITRAEIEDVRGVSVSSQIMKTLQERGWIKSVGHKEVPGRPSLWATTAEFLDYFGLKSLSDLPELEMPENARELALANEYPLLNEVETSKKTEAEDQTQSADADVSVAEQAIVKDLD</sequence>